<evidence type="ECO:0000256" key="2">
    <source>
        <dbReference type="ARBA" id="ARBA00010190"/>
    </source>
</evidence>
<dbReference type="PROSITE" id="PS01058">
    <property type="entry name" value="SAICAR_SYNTHETASE_2"/>
    <property type="match status" value="1"/>
</dbReference>
<dbReference type="STRING" id="644352.J3P9Z6"/>
<dbReference type="PANTHER" id="PTHR43700">
    <property type="entry name" value="PHOSPHORIBOSYLAMINOIMIDAZOLE-SUCCINOCARBOXAMIDE SYNTHASE"/>
    <property type="match status" value="1"/>
</dbReference>
<dbReference type="InterPro" id="IPR001636">
    <property type="entry name" value="SAICAR_synth"/>
</dbReference>
<feature type="domain" description="SAICAR synthetase/ADE2 N-terminal" evidence="10">
    <location>
        <begin position="16"/>
        <end position="271"/>
    </location>
</feature>
<sequence>MSATVTSVELTALPKIAKGKVRELFAVDDKTLLFVATDRMSAYDVVLDTGVPDKSVILNLSTVWWFKKLQEKIPGLRTHFISLDPPAGLPAAEAELIRHRSMQVRRLKVFPVEAIVRGYLAGSAWAEYQRSGTVHGLAVPAGLRQCERLPAPMYTPSTKAEQGEHDENITPTQAAEIVGRKYAGRIEELALAVYGAAADYAAERGILIADTKFEFGLDEETDEVVLIDEALTPDSSRFWPADKYEPGRDQDSFDKQFIRNWLTSSGLKGKQGVAIPDDIARATADRYRAVFSKLTGQTLEEALAGPFP</sequence>
<keyword evidence="5" id="KW-0436">Ligase</keyword>
<evidence type="ECO:0000256" key="1">
    <source>
        <dbReference type="ARBA" id="ARBA00004672"/>
    </source>
</evidence>
<dbReference type="AlphaFoldDB" id="J3P9Z6"/>
<keyword evidence="8" id="KW-0067">ATP-binding</keyword>
<dbReference type="GO" id="GO:0005524">
    <property type="term" value="F:ATP binding"/>
    <property type="evidence" value="ECO:0007669"/>
    <property type="project" value="UniProtKB-KW"/>
</dbReference>
<dbReference type="Gene3D" id="3.30.470.20">
    <property type="entry name" value="ATP-grasp fold, B domain"/>
    <property type="match status" value="1"/>
</dbReference>
<accession>J3P9Z6</accession>
<dbReference type="eggNOG" id="KOG2835">
    <property type="taxonomic scope" value="Eukaryota"/>
</dbReference>
<reference evidence="12" key="4">
    <citation type="journal article" date="2015" name="G3 (Bethesda)">
        <title>Genome sequences of three phytopathogenic species of the Magnaporthaceae family of fungi.</title>
        <authorList>
            <person name="Okagaki L.H."/>
            <person name="Nunes C.C."/>
            <person name="Sailsbery J."/>
            <person name="Clay B."/>
            <person name="Brown D."/>
            <person name="John T."/>
            <person name="Oh Y."/>
            <person name="Young N."/>
            <person name="Fitzgerald M."/>
            <person name="Haas B.J."/>
            <person name="Zeng Q."/>
            <person name="Young S."/>
            <person name="Adiconis X."/>
            <person name="Fan L."/>
            <person name="Levin J.Z."/>
            <person name="Mitchell T.K."/>
            <person name="Okubara P.A."/>
            <person name="Farman M.L."/>
            <person name="Kohn L.M."/>
            <person name="Birren B."/>
            <person name="Ma L.-J."/>
            <person name="Dean R.A."/>
        </authorList>
    </citation>
    <scope>NUCLEOTIDE SEQUENCE</scope>
    <source>
        <strain evidence="12">R3-111a-1</strain>
    </source>
</reference>
<evidence type="ECO:0000256" key="7">
    <source>
        <dbReference type="ARBA" id="ARBA00022755"/>
    </source>
</evidence>
<evidence type="ECO:0000259" key="10">
    <source>
        <dbReference type="Pfam" id="PF01259"/>
    </source>
</evidence>
<dbReference type="RefSeq" id="XP_009226456.1">
    <property type="nucleotide sequence ID" value="XM_009228192.1"/>
</dbReference>
<comment type="pathway">
    <text evidence="1">Purine metabolism; IMP biosynthesis via de novo pathway; 5-amino-1-(5-phospho-D-ribosyl)imidazole-4-carboxamide from 5-amino-1-(5-phospho-D-ribosyl)imidazole-4-carboxylate: step 1/2.</text>
</comment>
<dbReference type="VEuPathDB" id="FungiDB:GGTG_10320"/>
<dbReference type="GO" id="GO:0046084">
    <property type="term" value="P:adenine biosynthetic process"/>
    <property type="evidence" value="ECO:0007669"/>
    <property type="project" value="EnsemblFungi"/>
</dbReference>
<proteinExistence type="inferred from homology"/>
<dbReference type="PANTHER" id="PTHR43700:SF1">
    <property type="entry name" value="PHOSPHORIBOSYLAMINOIMIDAZOLE-SUCCINOCARBOXAMIDE SYNTHASE"/>
    <property type="match status" value="1"/>
</dbReference>
<dbReference type="EC" id="6.3.2.6" evidence="3"/>
<keyword evidence="6" id="KW-0547">Nucleotide-binding</keyword>
<reference evidence="11" key="3">
    <citation type="submission" date="2010-09" db="EMBL/GenBank/DDBJ databases">
        <title>Annotation of Gaeumannomyces graminis var. tritici R3-111a-1.</title>
        <authorList>
            <consortium name="The Broad Institute Genome Sequencing Platform"/>
            <person name="Ma L.-J."/>
            <person name="Dead R."/>
            <person name="Young S.K."/>
            <person name="Zeng Q."/>
            <person name="Gargeya S."/>
            <person name="Fitzgerald M."/>
            <person name="Haas B."/>
            <person name="Abouelleil A."/>
            <person name="Alvarado L."/>
            <person name="Arachchi H.M."/>
            <person name="Berlin A."/>
            <person name="Brown A."/>
            <person name="Chapman S.B."/>
            <person name="Chen Z."/>
            <person name="Dunbar C."/>
            <person name="Freedman E."/>
            <person name="Gearin G."/>
            <person name="Gellesch M."/>
            <person name="Goldberg J."/>
            <person name="Griggs A."/>
            <person name="Gujja S."/>
            <person name="Heiman D."/>
            <person name="Howarth C."/>
            <person name="Larson L."/>
            <person name="Lui A."/>
            <person name="MacDonald P.J.P."/>
            <person name="Mehta T."/>
            <person name="Montmayeur A."/>
            <person name="Murphy C."/>
            <person name="Neiman D."/>
            <person name="Pearson M."/>
            <person name="Priest M."/>
            <person name="Roberts A."/>
            <person name="Saif S."/>
            <person name="Shea T."/>
            <person name="Shenoy N."/>
            <person name="Sisk P."/>
            <person name="Stolte C."/>
            <person name="Sykes S."/>
            <person name="Yandava C."/>
            <person name="Wortman J."/>
            <person name="Nusbaum C."/>
            <person name="Birren B."/>
        </authorList>
    </citation>
    <scope>NUCLEOTIDE SEQUENCE</scope>
    <source>
        <strain evidence="11">R3-111a-1</strain>
    </source>
</reference>
<dbReference type="UniPathway" id="UPA00074">
    <property type="reaction ID" value="UER00131"/>
</dbReference>
<keyword evidence="13" id="KW-1185">Reference proteome</keyword>
<keyword evidence="7" id="KW-0658">Purine biosynthesis</keyword>
<dbReference type="Proteomes" id="UP000006039">
    <property type="component" value="Unassembled WGS sequence"/>
</dbReference>
<reference evidence="11" key="2">
    <citation type="submission" date="2010-07" db="EMBL/GenBank/DDBJ databases">
        <authorList>
            <consortium name="The Broad Institute Genome Sequencing Platform"/>
            <consortium name="Broad Institute Genome Sequencing Center for Infectious Disease"/>
            <person name="Ma L.-J."/>
            <person name="Dead R."/>
            <person name="Young S."/>
            <person name="Zeng Q."/>
            <person name="Koehrsen M."/>
            <person name="Alvarado L."/>
            <person name="Berlin A."/>
            <person name="Chapman S.B."/>
            <person name="Chen Z."/>
            <person name="Freedman E."/>
            <person name="Gellesch M."/>
            <person name="Goldberg J."/>
            <person name="Griggs A."/>
            <person name="Gujja S."/>
            <person name="Heilman E.R."/>
            <person name="Heiman D."/>
            <person name="Hepburn T."/>
            <person name="Howarth C."/>
            <person name="Jen D."/>
            <person name="Larson L."/>
            <person name="Mehta T."/>
            <person name="Neiman D."/>
            <person name="Pearson M."/>
            <person name="Roberts A."/>
            <person name="Saif S."/>
            <person name="Shea T."/>
            <person name="Shenoy N."/>
            <person name="Sisk P."/>
            <person name="Stolte C."/>
            <person name="Sykes S."/>
            <person name="Walk T."/>
            <person name="White J."/>
            <person name="Yandava C."/>
            <person name="Haas B."/>
            <person name="Nusbaum C."/>
            <person name="Birren B."/>
        </authorList>
    </citation>
    <scope>NUCLEOTIDE SEQUENCE</scope>
    <source>
        <strain evidence="11">R3-111a-1</strain>
    </source>
</reference>
<organism evidence="11">
    <name type="scientific">Gaeumannomyces tritici (strain R3-111a-1)</name>
    <name type="common">Wheat and barley take-all root rot fungus</name>
    <name type="synonym">Gaeumannomyces graminis var. tritici</name>
    <dbReference type="NCBI Taxonomy" id="644352"/>
    <lineage>
        <taxon>Eukaryota</taxon>
        <taxon>Fungi</taxon>
        <taxon>Dikarya</taxon>
        <taxon>Ascomycota</taxon>
        <taxon>Pezizomycotina</taxon>
        <taxon>Sordariomycetes</taxon>
        <taxon>Sordariomycetidae</taxon>
        <taxon>Magnaporthales</taxon>
        <taxon>Magnaporthaceae</taxon>
        <taxon>Gaeumannomyces</taxon>
    </lineage>
</organism>
<dbReference type="SUPFAM" id="SSF56104">
    <property type="entry name" value="SAICAR synthase-like"/>
    <property type="match status" value="1"/>
</dbReference>
<dbReference type="HAMAP" id="MF_00137">
    <property type="entry name" value="SAICAR_synth"/>
    <property type="match status" value="1"/>
</dbReference>
<evidence type="ECO:0000313" key="11">
    <source>
        <dbReference type="EMBL" id="EJT73482.1"/>
    </source>
</evidence>
<evidence type="ECO:0000256" key="4">
    <source>
        <dbReference type="ARBA" id="ARBA00016460"/>
    </source>
</evidence>
<dbReference type="EnsemblFungi" id="EJT73482">
    <property type="protein sequence ID" value="EJT73482"/>
    <property type="gene ID" value="GGTG_10320"/>
</dbReference>
<reference evidence="12" key="5">
    <citation type="submission" date="2018-04" db="UniProtKB">
        <authorList>
            <consortium name="EnsemblFungi"/>
        </authorList>
    </citation>
    <scope>IDENTIFICATION</scope>
    <source>
        <strain evidence="12">R3-111a-1</strain>
    </source>
</reference>
<dbReference type="FunCoup" id="J3P9Z6">
    <property type="interactions" value="739"/>
</dbReference>
<evidence type="ECO:0000256" key="3">
    <source>
        <dbReference type="ARBA" id="ARBA00012217"/>
    </source>
</evidence>
<dbReference type="GO" id="GO:0004639">
    <property type="term" value="F:phosphoribosylaminoimidazolesuccinocarboxamide synthase activity"/>
    <property type="evidence" value="ECO:0007669"/>
    <property type="project" value="UniProtKB-EC"/>
</dbReference>
<dbReference type="CDD" id="cd01414">
    <property type="entry name" value="SAICAR_synt_Sc"/>
    <property type="match status" value="1"/>
</dbReference>
<name>J3P9Z6_GAET3</name>
<evidence type="ECO:0000256" key="5">
    <source>
        <dbReference type="ARBA" id="ARBA00022598"/>
    </source>
</evidence>
<reference evidence="13" key="1">
    <citation type="submission" date="2010-07" db="EMBL/GenBank/DDBJ databases">
        <title>The genome sequence of Gaeumannomyces graminis var. tritici strain R3-111a-1.</title>
        <authorList>
            <consortium name="The Broad Institute Genome Sequencing Platform"/>
            <person name="Ma L.-J."/>
            <person name="Dead R."/>
            <person name="Young S."/>
            <person name="Zeng Q."/>
            <person name="Koehrsen M."/>
            <person name="Alvarado L."/>
            <person name="Berlin A."/>
            <person name="Chapman S.B."/>
            <person name="Chen Z."/>
            <person name="Freedman E."/>
            <person name="Gellesch M."/>
            <person name="Goldberg J."/>
            <person name="Griggs A."/>
            <person name="Gujja S."/>
            <person name="Heilman E.R."/>
            <person name="Heiman D."/>
            <person name="Hepburn T."/>
            <person name="Howarth C."/>
            <person name="Jen D."/>
            <person name="Larson L."/>
            <person name="Mehta T."/>
            <person name="Neiman D."/>
            <person name="Pearson M."/>
            <person name="Roberts A."/>
            <person name="Saif S."/>
            <person name="Shea T."/>
            <person name="Shenoy N."/>
            <person name="Sisk P."/>
            <person name="Stolte C."/>
            <person name="Sykes S."/>
            <person name="Walk T."/>
            <person name="White J."/>
            <person name="Yandava C."/>
            <person name="Haas B."/>
            <person name="Nusbaum C."/>
            <person name="Birren B."/>
        </authorList>
    </citation>
    <scope>NUCLEOTIDE SEQUENCE [LARGE SCALE GENOMIC DNA]</scope>
    <source>
        <strain evidence="13">R3-111a-1</strain>
    </source>
</reference>
<evidence type="ECO:0000256" key="8">
    <source>
        <dbReference type="ARBA" id="ARBA00022840"/>
    </source>
</evidence>
<dbReference type="GO" id="GO:0005737">
    <property type="term" value="C:cytoplasm"/>
    <property type="evidence" value="ECO:0007669"/>
    <property type="project" value="TreeGrafter"/>
</dbReference>
<dbReference type="HOGENOM" id="CLU_045637_0_0_1"/>
<dbReference type="OrthoDB" id="9991235at2759"/>
<dbReference type="InterPro" id="IPR028923">
    <property type="entry name" value="SAICAR_synt/ADE2_N"/>
</dbReference>
<dbReference type="InterPro" id="IPR018236">
    <property type="entry name" value="SAICAR_synthetase_CS"/>
</dbReference>
<evidence type="ECO:0000256" key="9">
    <source>
        <dbReference type="ARBA" id="ARBA00030409"/>
    </source>
</evidence>
<dbReference type="GeneID" id="20350778"/>
<dbReference type="FunFam" id="3.30.470.20:FF:000015">
    <property type="entry name" value="Phosphoribosylaminoimidazole-succinocarboxamide synthase"/>
    <property type="match status" value="1"/>
</dbReference>
<dbReference type="Gene3D" id="3.30.200.20">
    <property type="entry name" value="Phosphorylase Kinase, domain 1"/>
    <property type="match status" value="1"/>
</dbReference>
<evidence type="ECO:0000256" key="6">
    <source>
        <dbReference type="ARBA" id="ARBA00022741"/>
    </source>
</evidence>
<dbReference type="Pfam" id="PF01259">
    <property type="entry name" value="SAICAR_synt"/>
    <property type="match status" value="1"/>
</dbReference>
<evidence type="ECO:0000313" key="13">
    <source>
        <dbReference type="Proteomes" id="UP000006039"/>
    </source>
</evidence>
<comment type="similarity">
    <text evidence="2">Belongs to the SAICAR synthetase family.</text>
</comment>
<dbReference type="EMBL" id="GL385399">
    <property type="protein sequence ID" value="EJT73482.1"/>
    <property type="molecule type" value="Genomic_DNA"/>
</dbReference>
<dbReference type="NCBIfam" id="TIGR00081">
    <property type="entry name" value="purC"/>
    <property type="match status" value="1"/>
</dbReference>
<dbReference type="NCBIfam" id="NF010568">
    <property type="entry name" value="PRK13961.1"/>
    <property type="match status" value="1"/>
</dbReference>
<protein>
    <recommendedName>
        <fullName evidence="4">Phosphoribosylaminoimidazole-succinocarboxamide synthase</fullName>
        <ecNumber evidence="3">6.3.2.6</ecNumber>
    </recommendedName>
    <alternativeName>
        <fullName evidence="9">SAICAR synthetase</fullName>
    </alternativeName>
</protein>
<dbReference type="GO" id="GO:0006189">
    <property type="term" value="P:'de novo' IMP biosynthetic process"/>
    <property type="evidence" value="ECO:0007669"/>
    <property type="project" value="UniProtKB-UniPathway"/>
</dbReference>
<dbReference type="PROSITE" id="PS01057">
    <property type="entry name" value="SAICAR_SYNTHETASE_1"/>
    <property type="match status" value="1"/>
</dbReference>
<evidence type="ECO:0000313" key="12">
    <source>
        <dbReference type="EnsemblFungi" id="EJT73482"/>
    </source>
</evidence>
<gene>
    <name evidence="12" type="primary">20350778</name>
    <name evidence="11" type="ORF">GGTG_10320</name>
</gene>